<protein>
    <submittedName>
        <fullName evidence="2">Uncharacterized protein</fullName>
    </submittedName>
</protein>
<sequence length="161" mass="18614">MRLSEFYILLGTMFSLALDGMVMQHNMIYKDEDLLILELAAYRMRKVLKHPDSSDFCQEIKTNMGRLKDHVPCLRLRDDAYSAGSFWQKVVWWHDNLWADDPTWVAAAMVIASGTNGMLVRDALTPQTDTDDWVRCVTHSANRVYEEVSVFAASPPFRYFN</sequence>
<feature type="signal peptide" evidence="1">
    <location>
        <begin position="1"/>
        <end position="17"/>
    </location>
</feature>
<dbReference type="EMBL" id="AYKW01000017">
    <property type="protein sequence ID" value="PIL30017.1"/>
    <property type="molecule type" value="Genomic_DNA"/>
</dbReference>
<name>A0A2G8S8F3_9APHY</name>
<evidence type="ECO:0000313" key="3">
    <source>
        <dbReference type="Proteomes" id="UP000230002"/>
    </source>
</evidence>
<reference evidence="2 3" key="1">
    <citation type="journal article" date="2015" name="Sci. Rep.">
        <title>Chromosome-level genome map provides insights into diverse defense mechanisms in the medicinal fungus Ganoderma sinense.</title>
        <authorList>
            <person name="Zhu Y."/>
            <person name="Xu J."/>
            <person name="Sun C."/>
            <person name="Zhou S."/>
            <person name="Xu H."/>
            <person name="Nelson D.R."/>
            <person name="Qian J."/>
            <person name="Song J."/>
            <person name="Luo H."/>
            <person name="Xiang L."/>
            <person name="Li Y."/>
            <person name="Xu Z."/>
            <person name="Ji A."/>
            <person name="Wang L."/>
            <person name="Lu S."/>
            <person name="Hayward A."/>
            <person name="Sun W."/>
            <person name="Li X."/>
            <person name="Schwartz D.C."/>
            <person name="Wang Y."/>
            <person name="Chen S."/>
        </authorList>
    </citation>
    <scope>NUCLEOTIDE SEQUENCE [LARGE SCALE GENOMIC DNA]</scope>
    <source>
        <strain evidence="2 3">ZZ0214-1</strain>
    </source>
</reference>
<feature type="chain" id="PRO_5013580543" evidence="1">
    <location>
        <begin position="18"/>
        <end position="161"/>
    </location>
</feature>
<comment type="caution">
    <text evidence="2">The sequence shown here is derived from an EMBL/GenBank/DDBJ whole genome shotgun (WGS) entry which is preliminary data.</text>
</comment>
<keyword evidence="1" id="KW-0732">Signal</keyword>
<accession>A0A2G8S8F3</accession>
<keyword evidence="3" id="KW-1185">Reference proteome</keyword>
<dbReference type="AlphaFoldDB" id="A0A2G8S8F3"/>
<dbReference type="OrthoDB" id="2752228at2759"/>
<gene>
    <name evidence="2" type="ORF">GSI_07929</name>
</gene>
<organism evidence="2 3">
    <name type="scientific">Ganoderma sinense ZZ0214-1</name>
    <dbReference type="NCBI Taxonomy" id="1077348"/>
    <lineage>
        <taxon>Eukaryota</taxon>
        <taxon>Fungi</taxon>
        <taxon>Dikarya</taxon>
        <taxon>Basidiomycota</taxon>
        <taxon>Agaricomycotina</taxon>
        <taxon>Agaricomycetes</taxon>
        <taxon>Polyporales</taxon>
        <taxon>Polyporaceae</taxon>
        <taxon>Ganoderma</taxon>
    </lineage>
</organism>
<evidence type="ECO:0000256" key="1">
    <source>
        <dbReference type="SAM" id="SignalP"/>
    </source>
</evidence>
<proteinExistence type="predicted"/>
<evidence type="ECO:0000313" key="2">
    <source>
        <dbReference type="EMBL" id="PIL30017.1"/>
    </source>
</evidence>
<dbReference type="Proteomes" id="UP000230002">
    <property type="component" value="Unassembled WGS sequence"/>
</dbReference>